<name>S8DMG7_FOMSC</name>
<evidence type="ECO:0000313" key="2">
    <source>
        <dbReference type="Proteomes" id="UP000015241"/>
    </source>
</evidence>
<sequence>CANTKLTVEQIWSEEVKALVKKNTFQDWNAMASKYVHVAGGGSLYILMLIAVQNLRVPLGGVDGHT</sequence>
<gene>
    <name evidence="1" type="ORF">FOMPIDRAFT_1087017</name>
</gene>
<dbReference type="Proteomes" id="UP000015241">
    <property type="component" value="Unassembled WGS sequence"/>
</dbReference>
<keyword evidence="2" id="KW-1185">Reference proteome</keyword>
<dbReference type="AlphaFoldDB" id="S8DMG7"/>
<evidence type="ECO:0000313" key="1">
    <source>
        <dbReference type="EMBL" id="EPS92523.1"/>
    </source>
</evidence>
<proteinExistence type="predicted"/>
<protein>
    <submittedName>
        <fullName evidence="1">Uncharacterized protein</fullName>
    </submittedName>
</protein>
<dbReference type="InParanoid" id="S8DMG7"/>
<dbReference type="eggNOG" id="ENOG502R1YV">
    <property type="taxonomic scope" value="Eukaryota"/>
</dbReference>
<accession>S8DMG7</accession>
<dbReference type="OrthoDB" id="2690740at2759"/>
<organism evidence="1 2">
    <name type="scientific">Fomitopsis schrenkii</name>
    <name type="common">Brown rot fungus</name>
    <dbReference type="NCBI Taxonomy" id="2126942"/>
    <lineage>
        <taxon>Eukaryota</taxon>
        <taxon>Fungi</taxon>
        <taxon>Dikarya</taxon>
        <taxon>Basidiomycota</taxon>
        <taxon>Agaricomycotina</taxon>
        <taxon>Agaricomycetes</taxon>
        <taxon>Polyporales</taxon>
        <taxon>Fomitopsis</taxon>
    </lineage>
</organism>
<feature type="non-terminal residue" evidence="1">
    <location>
        <position position="66"/>
    </location>
</feature>
<reference evidence="1 2" key="1">
    <citation type="journal article" date="2012" name="Science">
        <title>The Paleozoic origin of enzymatic lignin decomposition reconstructed from 31 fungal genomes.</title>
        <authorList>
            <person name="Floudas D."/>
            <person name="Binder M."/>
            <person name="Riley R."/>
            <person name="Barry K."/>
            <person name="Blanchette R.A."/>
            <person name="Henrissat B."/>
            <person name="Martinez A.T."/>
            <person name="Otillar R."/>
            <person name="Spatafora J.W."/>
            <person name="Yadav J.S."/>
            <person name="Aerts A."/>
            <person name="Benoit I."/>
            <person name="Boyd A."/>
            <person name="Carlson A."/>
            <person name="Copeland A."/>
            <person name="Coutinho P.M."/>
            <person name="de Vries R.P."/>
            <person name="Ferreira P."/>
            <person name="Findley K."/>
            <person name="Foster B."/>
            <person name="Gaskell J."/>
            <person name="Glotzer D."/>
            <person name="Gorecki P."/>
            <person name="Heitman J."/>
            <person name="Hesse C."/>
            <person name="Hori C."/>
            <person name="Igarashi K."/>
            <person name="Jurgens J.A."/>
            <person name="Kallen N."/>
            <person name="Kersten P."/>
            <person name="Kohler A."/>
            <person name="Kuees U."/>
            <person name="Kumar T.K.A."/>
            <person name="Kuo A."/>
            <person name="LaButti K."/>
            <person name="Larrondo L.F."/>
            <person name="Lindquist E."/>
            <person name="Ling A."/>
            <person name="Lombard V."/>
            <person name="Lucas S."/>
            <person name="Lundell T."/>
            <person name="Martin R."/>
            <person name="McLaughlin D.J."/>
            <person name="Morgenstern I."/>
            <person name="Morin E."/>
            <person name="Murat C."/>
            <person name="Nagy L.G."/>
            <person name="Nolan M."/>
            <person name="Ohm R.A."/>
            <person name="Patyshakuliyeva A."/>
            <person name="Rokas A."/>
            <person name="Ruiz-Duenas F.J."/>
            <person name="Sabat G."/>
            <person name="Salamov A."/>
            <person name="Samejima M."/>
            <person name="Schmutz J."/>
            <person name="Slot J.C."/>
            <person name="St John F."/>
            <person name="Stenlid J."/>
            <person name="Sun H."/>
            <person name="Sun S."/>
            <person name="Syed K."/>
            <person name="Tsang A."/>
            <person name="Wiebenga A."/>
            <person name="Young D."/>
            <person name="Pisabarro A."/>
            <person name="Eastwood D.C."/>
            <person name="Martin F."/>
            <person name="Cullen D."/>
            <person name="Grigoriev I.V."/>
            <person name="Hibbett D.S."/>
        </authorList>
    </citation>
    <scope>NUCLEOTIDE SEQUENCE</scope>
    <source>
        <strain evidence="2">FP-58527</strain>
    </source>
</reference>
<feature type="non-terminal residue" evidence="1">
    <location>
        <position position="1"/>
    </location>
</feature>
<dbReference type="EMBL" id="KE504509">
    <property type="protein sequence ID" value="EPS92523.1"/>
    <property type="molecule type" value="Genomic_DNA"/>
</dbReference>
<dbReference type="HOGENOM" id="CLU_2838081_0_0_1"/>